<keyword evidence="5" id="KW-0813">Transport</keyword>
<evidence type="ECO:0000256" key="3">
    <source>
        <dbReference type="ARBA" id="ARBA00004586"/>
    </source>
</evidence>
<organism evidence="18 19">
    <name type="scientific">Arachis hypogaea</name>
    <name type="common">Peanut</name>
    <dbReference type="NCBI Taxonomy" id="3818"/>
    <lineage>
        <taxon>Eukaryota</taxon>
        <taxon>Viridiplantae</taxon>
        <taxon>Streptophyta</taxon>
        <taxon>Embryophyta</taxon>
        <taxon>Tracheophyta</taxon>
        <taxon>Spermatophyta</taxon>
        <taxon>Magnoliopsida</taxon>
        <taxon>eudicotyledons</taxon>
        <taxon>Gunneridae</taxon>
        <taxon>Pentapetalae</taxon>
        <taxon>rosids</taxon>
        <taxon>fabids</taxon>
        <taxon>Fabales</taxon>
        <taxon>Fabaceae</taxon>
        <taxon>Papilionoideae</taxon>
        <taxon>50 kb inversion clade</taxon>
        <taxon>dalbergioids sensu lato</taxon>
        <taxon>Dalbergieae</taxon>
        <taxon>Pterocarpus clade</taxon>
        <taxon>Arachis</taxon>
    </lineage>
</organism>
<evidence type="ECO:0000259" key="17">
    <source>
        <dbReference type="Pfam" id="PF08033"/>
    </source>
</evidence>
<dbReference type="InterPro" id="IPR006900">
    <property type="entry name" value="Sec23/24_helical_dom"/>
</dbReference>
<dbReference type="PANTHER" id="PTHR13803">
    <property type="entry name" value="SEC24-RELATED PROTEIN"/>
    <property type="match status" value="1"/>
</dbReference>
<evidence type="ECO:0000256" key="10">
    <source>
        <dbReference type="ARBA" id="ARBA00023034"/>
    </source>
</evidence>
<comment type="caution">
    <text evidence="18">The sequence shown here is derived from an EMBL/GenBank/DDBJ whole genome shotgun (WGS) entry which is preliminary data.</text>
</comment>
<dbReference type="CDD" id="cd01479">
    <property type="entry name" value="Sec24-like"/>
    <property type="match status" value="1"/>
</dbReference>
<dbReference type="Proteomes" id="UP000289738">
    <property type="component" value="Chromosome A06"/>
</dbReference>
<feature type="compositionally biased region" description="Pro residues" evidence="12">
    <location>
        <begin position="85"/>
        <end position="95"/>
    </location>
</feature>
<dbReference type="InterPro" id="IPR050550">
    <property type="entry name" value="SEC23_SEC24_subfamily"/>
</dbReference>
<dbReference type="GO" id="GO:0006886">
    <property type="term" value="P:intracellular protein transport"/>
    <property type="evidence" value="ECO:0007669"/>
    <property type="project" value="InterPro"/>
</dbReference>
<dbReference type="InterPro" id="IPR029006">
    <property type="entry name" value="ADF-H/Gelsolin-like_dom_sf"/>
</dbReference>
<evidence type="ECO:0008006" key="20">
    <source>
        <dbReference type="Google" id="ProtNLM"/>
    </source>
</evidence>
<evidence type="ECO:0000259" key="16">
    <source>
        <dbReference type="Pfam" id="PF04815"/>
    </source>
</evidence>
<feature type="domain" description="Sec23/Sec24 helical" evidence="16">
    <location>
        <begin position="744"/>
        <end position="847"/>
    </location>
</feature>
<feature type="domain" description="Sec23/Sec24 trunk" evidence="15">
    <location>
        <begin position="422"/>
        <end position="658"/>
    </location>
</feature>
<evidence type="ECO:0000256" key="8">
    <source>
        <dbReference type="ARBA" id="ARBA00022892"/>
    </source>
</evidence>
<feature type="compositionally biased region" description="Low complexity" evidence="12">
    <location>
        <begin position="59"/>
        <end position="73"/>
    </location>
</feature>
<dbReference type="Gene3D" id="3.40.50.410">
    <property type="entry name" value="von Willebrand factor, type A domain"/>
    <property type="match status" value="1"/>
</dbReference>
<evidence type="ECO:0000256" key="7">
    <source>
        <dbReference type="ARBA" id="ARBA00022824"/>
    </source>
</evidence>
<comment type="subcellular location">
    <subcellularLocation>
        <location evidence="2">Cytoplasm</location>
    </subcellularLocation>
    <subcellularLocation>
        <location evidence="3">Endoplasmic reticulum membrane</location>
    </subcellularLocation>
    <subcellularLocation>
        <location evidence="1">Golgi apparatus membrane</location>
    </subcellularLocation>
</comment>
<dbReference type="Gene3D" id="1.20.120.730">
    <property type="entry name" value="Sec23/Sec24 helical domain"/>
    <property type="match status" value="1"/>
</dbReference>
<evidence type="ECO:0000256" key="9">
    <source>
        <dbReference type="ARBA" id="ARBA00022927"/>
    </source>
</evidence>
<dbReference type="GO" id="GO:0030127">
    <property type="term" value="C:COPII vesicle coat"/>
    <property type="evidence" value="ECO:0007669"/>
    <property type="project" value="InterPro"/>
</dbReference>
<dbReference type="InterPro" id="IPR036175">
    <property type="entry name" value="Sec23/24_helical_dom_sf"/>
</dbReference>
<dbReference type="Pfam" id="PF04815">
    <property type="entry name" value="Sec23_helical"/>
    <property type="match status" value="1"/>
</dbReference>
<feature type="region of interest" description="Disordered" evidence="12">
    <location>
        <begin position="1"/>
        <end position="248"/>
    </location>
</feature>
<dbReference type="SUPFAM" id="SSF81811">
    <property type="entry name" value="Helical domain of Sec23/24"/>
    <property type="match status" value="1"/>
</dbReference>
<feature type="compositionally biased region" description="Pro residues" evidence="12">
    <location>
        <begin position="139"/>
        <end position="148"/>
    </location>
</feature>
<dbReference type="InterPro" id="IPR006895">
    <property type="entry name" value="Znf_Sec23_Sec24"/>
</dbReference>
<dbReference type="Pfam" id="PF04811">
    <property type="entry name" value="Sec23_trunk"/>
    <property type="match status" value="1"/>
</dbReference>
<keyword evidence="8" id="KW-0931">ER-Golgi transport</keyword>
<feature type="compositionally biased region" description="Pro residues" evidence="12">
    <location>
        <begin position="170"/>
        <end position="182"/>
    </location>
</feature>
<comment type="similarity">
    <text evidence="4">Belongs to the SEC23/SEC24 family. SEC24 subfamily.</text>
</comment>
<evidence type="ECO:0000259" key="14">
    <source>
        <dbReference type="Pfam" id="PF04810"/>
    </source>
</evidence>
<dbReference type="SUPFAM" id="SSF82919">
    <property type="entry name" value="Zn-finger domain of Sec23/24"/>
    <property type="match status" value="1"/>
</dbReference>
<evidence type="ECO:0000313" key="18">
    <source>
        <dbReference type="EMBL" id="RYR52359.1"/>
    </source>
</evidence>
<evidence type="ECO:0000259" key="15">
    <source>
        <dbReference type="Pfam" id="PF04811"/>
    </source>
</evidence>
<evidence type="ECO:0000256" key="4">
    <source>
        <dbReference type="ARBA" id="ARBA00008334"/>
    </source>
</evidence>
<dbReference type="Pfam" id="PF08033">
    <property type="entry name" value="Sec23_BS"/>
    <property type="match status" value="1"/>
</dbReference>
<evidence type="ECO:0000256" key="2">
    <source>
        <dbReference type="ARBA" id="ARBA00004496"/>
    </source>
</evidence>
<reference evidence="18 19" key="1">
    <citation type="submission" date="2019-01" db="EMBL/GenBank/DDBJ databases">
        <title>Sequencing of cultivated peanut Arachis hypogaea provides insights into genome evolution and oil improvement.</title>
        <authorList>
            <person name="Chen X."/>
        </authorList>
    </citation>
    <scope>NUCLEOTIDE SEQUENCE [LARGE SCALE GENOMIC DNA]</scope>
    <source>
        <strain evidence="19">cv. Fuhuasheng</strain>
        <tissue evidence="18">Leaves</tissue>
    </source>
</reference>
<dbReference type="Pfam" id="PF04810">
    <property type="entry name" value="zf-Sec23_Sec24"/>
    <property type="match status" value="1"/>
</dbReference>
<dbReference type="InterPro" id="IPR041742">
    <property type="entry name" value="Sec24-like_trunk_dom"/>
</dbReference>
<dbReference type="SUPFAM" id="SSF53300">
    <property type="entry name" value="vWA-like"/>
    <property type="match status" value="1"/>
</dbReference>
<keyword evidence="7" id="KW-0256">Endoplasmic reticulum</keyword>
<dbReference type="PANTHER" id="PTHR13803:SF39">
    <property type="entry name" value="SECRETORY 24AB, ISOFORM A"/>
    <property type="match status" value="1"/>
</dbReference>
<dbReference type="GO" id="GO:0090110">
    <property type="term" value="P:COPII-coated vesicle cargo loading"/>
    <property type="evidence" value="ECO:0007669"/>
    <property type="project" value="TreeGrafter"/>
</dbReference>
<dbReference type="Gene3D" id="3.40.20.10">
    <property type="entry name" value="Severin"/>
    <property type="match status" value="1"/>
</dbReference>
<keyword evidence="10" id="KW-0333">Golgi apparatus</keyword>
<keyword evidence="11" id="KW-0472">Membrane</keyword>
<dbReference type="InterPro" id="IPR012990">
    <property type="entry name" value="Beta-sandwich_Sec23_24"/>
</dbReference>
<evidence type="ECO:0000259" key="13">
    <source>
        <dbReference type="Pfam" id="PF00626"/>
    </source>
</evidence>
<dbReference type="InterPro" id="IPR036180">
    <property type="entry name" value="Gelsolin-like_dom_sf"/>
</dbReference>
<feature type="domain" description="Zinc finger Sec23/Sec24-type" evidence="14">
    <location>
        <begin position="348"/>
        <end position="385"/>
    </location>
</feature>
<dbReference type="InterPro" id="IPR007123">
    <property type="entry name" value="Gelsolin-like_dom"/>
</dbReference>
<dbReference type="FunFam" id="3.40.50.410:FF:000020">
    <property type="entry name" value="protein transport protein Sec24D isoform X1"/>
    <property type="match status" value="1"/>
</dbReference>
<feature type="domain" description="Sec23/Sec24 beta-sandwich" evidence="17">
    <location>
        <begin position="664"/>
        <end position="732"/>
    </location>
</feature>
<dbReference type="InterPro" id="IPR036174">
    <property type="entry name" value="Znf_Sec23_Sec24_sf"/>
</dbReference>
<dbReference type="Gene3D" id="2.60.40.1670">
    <property type="entry name" value="beta-sandwich domain of Sec23/24"/>
    <property type="match status" value="1"/>
</dbReference>
<dbReference type="Pfam" id="PF00626">
    <property type="entry name" value="Gelsolin"/>
    <property type="match status" value="1"/>
</dbReference>
<dbReference type="SUPFAM" id="SSF82754">
    <property type="entry name" value="C-terminal, gelsolin-like domain of Sec23/24"/>
    <property type="match status" value="1"/>
</dbReference>
<dbReference type="SUPFAM" id="SSF81995">
    <property type="entry name" value="beta-sandwich domain of Sec23/24"/>
    <property type="match status" value="1"/>
</dbReference>
<evidence type="ECO:0000256" key="11">
    <source>
        <dbReference type="ARBA" id="ARBA00023136"/>
    </source>
</evidence>
<dbReference type="GO" id="GO:0005789">
    <property type="term" value="C:endoplasmic reticulum membrane"/>
    <property type="evidence" value="ECO:0007669"/>
    <property type="project" value="UniProtKB-SubCell"/>
</dbReference>
<dbReference type="InterPro" id="IPR036465">
    <property type="entry name" value="vWFA_dom_sf"/>
</dbReference>
<evidence type="ECO:0000256" key="12">
    <source>
        <dbReference type="SAM" id="MobiDB-lite"/>
    </source>
</evidence>
<dbReference type="EMBL" id="SDMP01000006">
    <property type="protein sequence ID" value="RYR52359.1"/>
    <property type="molecule type" value="Genomic_DNA"/>
</dbReference>
<dbReference type="GO" id="GO:0000139">
    <property type="term" value="C:Golgi membrane"/>
    <property type="evidence" value="ECO:0007669"/>
    <property type="project" value="UniProtKB-SubCell"/>
</dbReference>
<keyword evidence="19" id="KW-1185">Reference proteome</keyword>
<keyword evidence="9" id="KW-0653">Protein transport</keyword>
<evidence type="ECO:0000256" key="6">
    <source>
        <dbReference type="ARBA" id="ARBA00022490"/>
    </source>
</evidence>
<dbReference type="GO" id="GO:0008270">
    <property type="term" value="F:zinc ion binding"/>
    <property type="evidence" value="ECO:0007669"/>
    <property type="project" value="InterPro"/>
</dbReference>
<evidence type="ECO:0000313" key="19">
    <source>
        <dbReference type="Proteomes" id="UP000289738"/>
    </source>
</evidence>
<protein>
    <recommendedName>
        <fullName evidence="20">Protein transport protein Sec24-like</fullName>
    </recommendedName>
</protein>
<dbReference type="InterPro" id="IPR006896">
    <property type="entry name" value="Sec23/24_trunk_dom"/>
</dbReference>
<feature type="domain" description="Gelsolin-like" evidence="13">
    <location>
        <begin position="875"/>
        <end position="930"/>
    </location>
</feature>
<accession>A0A445CN67</accession>
<name>A0A445CN67_ARAHY</name>
<dbReference type="AlphaFoldDB" id="A0A445CN67"/>
<evidence type="ECO:0000256" key="1">
    <source>
        <dbReference type="ARBA" id="ARBA00004394"/>
    </source>
</evidence>
<keyword evidence="6" id="KW-0963">Cytoplasm</keyword>
<dbReference type="Gene3D" id="2.30.30.380">
    <property type="entry name" value="Zn-finger domain of Sec23/24"/>
    <property type="match status" value="1"/>
</dbReference>
<proteinExistence type="inferred from homology"/>
<feature type="compositionally biased region" description="Low complexity" evidence="12">
    <location>
        <begin position="19"/>
        <end position="33"/>
    </location>
</feature>
<dbReference type="GO" id="GO:0070971">
    <property type="term" value="C:endoplasmic reticulum exit site"/>
    <property type="evidence" value="ECO:0007669"/>
    <property type="project" value="TreeGrafter"/>
</dbReference>
<gene>
    <name evidence="18" type="ORF">Ahy_A06g027291</name>
</gene>
<dbReference type="GO" id="GO:0000149">
    <property type="term" value="F:SNARE binding"/>
    <property type="evidence" value="ECO:0007669"/>
    <property type="project" value="TreeGrafter"/>
</dbReference>
<evidence type="ECO:0000256" key="5">
    <source>
        <dbReference type="ARBA" id="ARBA00022448"/>
    </source>
</evidence>
<sequence>MGTENPGRPGFPARPASLPFAAAPQTATPFSSTGPVAGSEPPSFRPTAMPPPPQASSLFSSSGPPVRPGVPGFRPAPPGTFNDPSVPPPQPPSANAPPAAGTFLRFPPPPFSSSGQVPPQQRAPFVGPPPIQQSGSQPPSFPSPPQPQTPFVQMGSPPQSISPAPMGSNVPPPTPTHQPPFPGYARMQQPPPAHSSFPPSQGNYGPPPPPVSSPFLPQPGGYAPSPAVAAPLGMQPPGSGPPIGGIQGLAEDFNSLTVQTRPGTMDPLFDSSELPRPLDGDVEPKNLDAMYPMNCHPRYLRLTTSAVPSSQSLASRWHLPLGAVVCPLAEPPEGEELSVVSFAPASVVRCRRCRTYVNPYMTFTEAGRKFRCNVCTLLNDVPSEYYAQLDATGKRVDLDQRPELTKGTVEFVAPAEYMVRPPMPPVYFFLIDVSISAVRSGMIQIVAETIKSCLDELPGFPRTQIGFATFDSTIHFYNMKSSLTQPQMLVVSDLDDVFVPLPDDLLVNLSESRSVVETFLDSLPSMFQDNANVESAFGPALKAVFMVMSQLGGKLLIFQNTLPSLGVGRLKLRGDDSRVYGTDKEHVLRLPEDPFYKQMAAEFSKFQISTNVYAFSDKYTDIASLGTLAKYTAGQVYYYPAFQSAIHGEKLRHELRRDLTRETAWEAVMRIRCAKGVRFTTYHGNFMLRSTDLLALPAVDCDKAFAMQLSLEETLLTTQTMRIRVHTMAVPVVTDLGEMYRLADTGAIVSLFSRLAIEKTLSQKLEDARTAVQLKIVKALKEYRNLYAVQHRLANRMIYPESLKFLMLYGLALCRSMALRGGFGDAPLDERCAAGHTMMVLPIKRLLKLLYPSLIRLDEYLLKVDLKSIERRLALTMENLDSRGLYIYDDGFRFILWFGKGVSPEIARNLLGADFAAELSKATLSEHDNEMSRGLMRVLEKFRNADRAYYQLCYLVRQGEQPREGFLLLTNLVEDQMGGSLSISKARTIPFSVGNKSILAFRVHREAGIVDLKADE</sequence>